<dbReference type="GO" id="GO:0000209">
    <property type="term" value="P:protein polyubiquitination"/>
    <property type="evidence" value="ECO:0007669"/>
    <property type="project" value="InterPro"/>
</dbReference>
<feature type="domain" description="HECT" evidence="20">
    <location>
        <begin position="595"/>
        <end position="924"/>
    </location>
</feature>
<dbReference type="Gene3D" id="3.30.2160.10">
    <property type="entry name" value="Hect, E3 ligase catalytic domain"/>
    <property type="match status" value="1"/>
</dbReference>
<gene>
    <name evidence="21" type="ORF">LSTR_LSTR003034</name>
</gene>
<evidence type="ECO:0000256" key="3">
    <source>
        <dbReference type="ARBA" id="ARBA00004496"/>
    </source>
</evidence>
<dbReference type="FunFam" id="3.30.2160.10:FF:000004">
    <property type="entry name" value="probable E3 ubiquitin-protein ligase HERC4 isoform X1"/>
    <property type="match status" value="1"/>
</dbReference>
<evidence type="ECO:0000313" key="21">
    <source>
        <dbReference type="EMBL" id="RZF48958.1"/>
    </source>
</evidence>
<evidence type="ECO:0000256" key="1">
    <source>
        <dbReference type="ARBA" id="ARBA00000885"/>
    </source>
</evidence>
<dbReference type="GO" id="GO:0006511">
    <property type="term" value="P:ubiquitin-dependent protein catabolic process"/>
    <property type="evidence" value="ECO:0007669"/>
    <property type="project" value="UniProtKB-ARBA"/>
</dbReference>
<dbReference type="GO" id="GO:0008270">
    <property type="term" value="F:zinc ion binding"/>
    <property type="evidence" value="ECO:0007669"/>
    <property type="project" value="UniProtKB-KW"/>
</dbReference>
<keyword evidence="8" id="KW-0479">Metal-binding</keyword>
<evidence type="ECO:0000256" key="12">
    <source>
        <dbReference type="ARBA" id="ARBA00022942"/>
    </source>
</evidence>
<dbReference type="Gene3D" id="3.30.2410.10">
    <property type="entry name" value="Hect, E3 ligase catalytic domain"/>
    <property type="match status" value="1"/>
</dbReference>
<comment type="subcellular location">
    <subcellularLocation>
        <location evidence="3">Cytoplasm</location>
    </subcellularLocation>
    <subcellularLocation>
        <location evidence="2">Nucleus</location>
    </subcellularLocation>
</comment>
<dbReference type="SUPFAM" id="SSF56204">
    <property type="entry name" value="Hect, E3 ligase catalytic domain"/>
    <property type="match status" value="1"/>
</dbReference>
<dbReference type="GO" id="GO:0048513">
    <property type="term" value="P:animal organ development"/>
    <property type="evidence" value="ECO:0007669"/>
    <property type="project" value="UniProtKB-ARBA"/>
</dbReference>
<feature type="compositionally biased region" description="Polar residues" evidence="19">
    <location>
        <begin position="15"/>
        <end position="31"/>
    </location>
</feature>
<keyword evidence="9" id="KW-0863">Zinc-finger</keyword>
<dbReference type="InterPro" id="IPR044611">
    <property type="entry name" value="E3A/B/C-like"/>
</dbReference>
<dbReference type="FunCoup" id="A0A482XUB3">
    <property type="interactions" value="2002"/>
</dbReference>
<dbReference type="GO" id="GO:0080090">
    <property type="term" value="P:regulation of primary metabolic process"/>
    <property type="evidence" value="ECO:0007669"/>
    <property type="project" value="UniProtKB-ARBA"/>
</dbReference>
<dbReference type="GO" id="GO:0042752">
    <property type="term" value="P:regulation of circadian rhythm"/>
    <property type="evidence" value="ECO:0007669"/>
    <property type="project" value="UniProtKB-ARBA"/>
</dbReference>
<evidence type="ECO:0000256" key="10">
    <source>
        <dbReference type="ARBA" id="ARBA00022786"/>
    </source>
</evidence>
<evidence type="ECO:0000256" key="19">
    <source>
        <dbReference type="SAM" id="MobiDB-lite"/>
    </source>
</evidence>
<dbReference type="InterPro" id="IPR035983">
    <property type="entry name" value="Hect_E3_ubiquitin_ligase"/>
</dbReference>
<dbReference type="EC" id="2.3.2.26" evidence="4"/>
<dbReference type="AlphaFoldDB" id="A0A482XUB3"/>
<feature type="compositionally biased region" description="Low complexity" evidence="19">
    <location>
        <begin position="139"/>
        <end position="152"/>
    </location>
</feature>
<feature type="active site" description="Glycyl thioester intermediate" evidence="18">
    <location>
        <position position="892"/>
    </location>
</feature>
<dbReference type="InParanoid" id="A0A482XUB3"/>
<dbReference type="SMART" id="SM00119">
    <property type="entry name" value="HECTc"/>
    <property type="match status" value="1"/>
</dbReference>
<dbReference type="InterPro" id="IPR032353">
    <property type="entry name" value="AZUL"/>
</dbReference>
<dbReference type="GO" id="GO:0030518">
    <property type="term" value="P:nuclear receptor-mediated steroid hormone signaling pathway"/>
    <property type="evidence" value="ECO:0007669"/>
    <property type="project" value="UniProtKB-ARBA"/>
</dbReference>
<dbReference type="GO" id="GO:0005634">
    <property type="term" value="C:nucleus"/>
    <property type="evidence" value="ECO:0007669"/>
    <property type="project" value="UniProtKB-SubCell"/>
</dbReference>
<name>A0A482XUB3_LAOST</name>
<comment type="catalytic activity">
    <reaction evidence="1">
        <text>S-ubiquitinyl-[E2 ubiquitin-conjugating enzyme]-L-cysteine + [acceptor protein]-L-lysine = [E2 ubiquitin-conjugating enzyme]-L-cysteine + N(6)-ubiquitinyl-[acceptor protein]-L-lysine.</text>
        <dbReference type="EC" id="2.3.2.26"/>
    </reaction>
</comment>
<dbReference type="InterPro" id="IPR042556">
    <property type="entry name" value="AZUL_sf"/>
</dbReference>
<dbReference type="CDD" id="cd00078">
    <property type="entry name" value="HECTc"/>
    <property type="match status" value="1"/>
</dbReference>
<feature type="region of interest" description="Disordered" evidence="19">
    <location>
        <begin position="230"/>
        <end position="250"/>
    </location>
</feature>
<dbReference type="FunFam" id="3.90.1750.10:FF:000008">
    <property type="entry name" value="Putative ubiquitin-protein ligase E3A"/>
    <property type="match status" value="1"/>
</dbReference>
<dbReference type="SMR" id="A0A482XUB3"/>
<dbReference type="InterPro" id="IPR000569">
    <property type="entry name" value="HECT_dom"/>
</dbReference>
<keyword evidence="13" id="KW-0090">Biological rhythms</keyword>
<evidence type="ECO:0000256" key="14">
    <source>
        <dbReference type="ARBA" id="ARBA00023242"/>
    </source>
</evidence>
<evidence type="ECO:0000256" key="17">
    <source>
        <dbReference type="ARBA" id="ARBA00077264"/>
    </source>
</evidence>
<evidence type="ECO:0000256" key="5">
    <source>
        <dbReference type="ARBA" id="ARBA00022490"/>
    </source>
</evidence>
<evidence type="ECO:0000313" key="22">
    <source>
        <dbReference type="Proteomes" id="UP000291343"/>
    </source>
</evidence>
<dbReference type="GO" id="GO:0010604">
    <property type="term" value="P:positive regulation of macromolecule metabolic process"/>
    <property type="evidence" value="ECO:0007669"/>
    <property type="project" value="UniProtKB-ARBA"/>
</dbReference>
<evidence type="ECO:0000259" key="20">
    <source>
        <dbReference type="PROSITE" id="PS50237"/>
    </source>
</evidence>
<dbReference type="Proteomes" id="UP000291343">
    <property type="component" value="Unassembled WGS sequence"/>
</dbReference>
<evidence type="ECO:0000256" key="2">
    <source>
        <dbReference type="ARBA" id="ARBA00004123"/>
    </source>
</evidence>
<evidence type="ECO:0000256" key="18">
    <source>
        <dbReference type="PROSITE-ProRule" id="PRU00104"/>
    </source>
</evidence>
<dbReference type="Gene3D" id="6.10.130.10">
    <property type="entry name" value="Ubiquitin-protein ligase E3A, N-terminal zinc-binding domain (AZUL)"/>
    <property type="match status" value="1"/>
</dbReference>
<dbReference type="GO" id="GO:0061630">
    <property type="term" value="F:ubiquitin protein ligase activity"/>
    <property type="evidence" value="ECO:0007669"/>
    <property type="project" value="UniProtKB-EC"/>
</dbReference>
<evidence type="ECO:0000256" key="13">
    <source>
        <dbReference type="ARBA" id="ARBA00023108"/>
    </source>
</evidence>
<dbReference type="GO" id="GO:0000502">
    <property type="term" value="C:proteasome complex"/>
    <property type="evidence" value="ECO:0007669"/>
    <property type="project" value="UniProtKB-KW"/>
</dbReference>
<keyword evidence="6" id="KW-0597">Phosphoprotein</keyword>
<evidence type="ECO:0000256" key="8">
    <source>
        <dbReference type="ARBA" id="ARBA00022723"/>
    </source>
</evidence>
<dbReference type="PANTHER" id="PTHR45700">
    <property type="entry name" value="UBIQUITIN-PROTEIN LIGASE E3C"/>
    <property type="match status" value="1"/>
</dbReference>
<dbReference type="Gene3D" id="3.90.1750.10">
    <property type="entry name" value="Hect, E3 ligase catalytic domains"/>
    <property type="match status" value="1"/>
</dbReference>
<sequence>MTSKDNGFDTEDGESSSGVCSSQGGRFSNQEPPGAVKSGGETMKRSAARVKKFIERYFYQLTDGCGNANCQNEYCASSGKVKDLTPDQAAGLAIRLFREEASLCRGVRGREGEGEPKVPRTEETPQDAGSRRDLPQPQTTATENAANESSASNHHHHEVLNERKLLQVMETCKAENSHLRLIRVLGEVYSSPENLGNSFLKSDSPPAQPLEPSQLANMTKEDVRQLECEKEKDEDCSEGSAGAAGGCHHQLESGSDQTAVDLDSVRRAYSQLFTLFGSLIESALVLALITLSNYIEVDLRMGFVLSPRDGSSSRLINKQPCSLETLLNALVIALEIPTLGTNEYLEVALPKLCRAASYLPLSAQARLARVWSRHSAHKLRSLLEALQQLITLRVIIVSRDFSVQNDEAITAPTKLMKIIYYASLLAGDLDSPELREDDSAAAGCSDDLPWGPLPGHKSFKQPHVDDPLAQELKVNVLDCRQPLIPFTDFYNEPLSDVVEMDKDFANYKNHRGGDSADRSSAAAFSFMRYSFVLTPATKTLALYYDNRIRMYTERRISFLQNVVGQPANPYLRLKVRRDHIIDDALVELEMVAMENPKDLKKQLVVEFEGEQGIDEGGVSKEFFQLIVEEIFNPDFSMFTYQQDSRTVWFNTSSFESNAQFTLIGIVLGLAIYNNIILDVHFPMVVYKKLMGKKGMYHDLEDFNPTLYNSLKALLEYEGDDMEDTFMQTFRVGYTDVFGSSLTHELKPNGDKIFVNQQNKREFVDLYADFLLNTSIEKQFNAFKKGFQMVTDESPLHLLFRPEEVEQLVCGSKKFDLRELEEATEYDGGYTVDSAVVKHFWQIAHALPADSQRKLLQFATGSDRVPVGGLSKLKLIIAKNGPDSDRLPTAHTCFNVLLLPEYDSKDKLYDRLLKAINYSKGFGML</sequence>
<accession>A0A482XUB3</accession>
<organism evidence="21 22">
    <name type="scientific">Laodelphax striatellus</name>
    <name type="common">Small brown planthopper</name>
    <name type="synonym">Delphax striatella</name>
    <dbReference type="NCBI Taxonomy" id="195883"/>
    <lineage>
        <taxon>Eukaryota</taxon>
        <taxon>Metazoa</taxon>
        <taxon>Ecdysozoa</taxon>
        <taxon>Arthropoda</taxon>
        <taxon>Hexapoda</taxon>
        <taxon>Insecta</taxon>
        <taxon>Pterygota</taxon>
        <taxon>Neoptera</taxon>
        <taxon>Paraneoptera</taxon>
        <taxon>Hemiptera</taxon>
        <taxon>Auchenorrhyncha</taxon>
        <taxon>Fulgoroidea</taxon>
        <taxon>Delphacidae</taxon>
        <taxon>Criomorphinae</taxon>
        <taxon>Laodelphax</taxon>
    </lineage>
</organism>
<keyword evidence="7" id="KW-0808">Transferase</keyword>
<keyword evidence="14" id="KW-0539">Nucleus</keyword>
<dbReference type="STRING" id="195883.A0A482XUB3"/>
<keyword evidence="11" id="KW-0862">Zinc</keyword>
<dbReference type="GO" id="GO:0048511">
    <property type="term" value="P:rhythmic process"/>
    <property type="evidence" value="ECO:0007669"/>
    <property type="project" value="UniProtKB-KW"/>
</dbReference>
<dbReference type="GO" id="GO:0048731">
    <property type="term" value="P:system development"/>
    <property type="evidence" value="ECO:0007669"/>
    <property type="project" value="UniProtKB-ARBA"/>
</dbReference>
<proteinExistence type="predicted"/>
<feature type="compositionally biased region" description="Basic and acidic residues" evidence="19">
    <location>
        <begin position="107"/>
        <end position="134"/>
    </location>
</feature>
<keyword evidence="22" id="KW-1185">Reference proteome</keyword>
<keyword evidence="10 18" id="KW-0833">Ubl conjugation pathway</keyword>
<evidence type="ECO:0000256" key="15">
    <source>
        <dbReference type="ARBA" id="ARBA00067504"/>
    </source>
</evidence>
<dbReference type="PANTHER" id="PTHR45700:SF8">
    <property type="entry name" value="HECT-TYPE E3 UBIQUITIN TRANSFERASE"/>
    <property type="match status" value="1"/>
</dbReference>
<dbReference type="FunFam" id="3.30.2410.10:FF:000003">
    <property type="entry name" value="probable E3 ubiquitin-protein ligase HERC4 isoform X1"/>
    <property type="match status" value="1"/>
</dbReference>
<dbReference type="PROSITE" id="PS50237">
    <property type="entry name" value="HECT"/>
    <property type="match status" value="1"/>
</dbReference>
<evidence type="ECO:0000256" key="7">
    <source>
        <dbReference type="ARBA" id="ARBA00022679"/>
    </source>
</evidence>
<evidence type="ECO:0000256" key="4">
    <source>
        <dbReference type="ARBA" id="ARBA00012485"/>
    </source>
</evidence>
<dbReference type="GO" id="GO:0005737">
    <property type="term" value="C:cytoplasm"/>
    <property type="evidence" value="ECO:0007669"/>
    <property type="project" value="UniProtKB-SubCell"/>
</dbReference>
<dbReference type="Pfam" id="PF16558">
    <property type="entry name" value="AZUL"/>
    <property type="match status" value="1"/>
</dbReference>
<dbReference type="EMBL" id="QKKF02000817">
    <property type="protein sequence ID" value="RZF48958.1"/>
    <property type="molecule type" value="Genomic_DNA"/>
</dbReference>
<evidence type="ECO:0000256" key="16">
    <source>
        <dbReference type="ARBA" id="ARBA00077235"/>
    </source>
</evidence>
<feature type="region of interest" description="Disordered" evidence="19">
    <location>
        <begin position="1"/>
        <end position="45"/>
    </location>
</feature>
<dbReference type="OrthoDB" id="5981550at2759"/>
<keyword evidence="12" id="KW-0647">Proteasome</keyword>
<keyword evidence="5" id="KW-0963">Cytoplasm</keyword>
<evidence type="ECO:0000256" key="11">
    <source>
        <dbReference type="ARBA" id="ARBA00022833"/>
    </source>
</evidence>
<comment type="caution">
    <text evidence="21">The sequence shown here is derived from an EMBL/GenBank/DDBJ whole genome shotgun (WGS) entry which is preliminary data.</text>
</comment>
<feature type="region of interest" description="Disordered" evidence="19">
    <location>
        <begin position="107"/>
        <end position="156"/>
    </location>
</feature>
<protein>
    <recommendedName>
        <fullName evidence="15">Ubiquitin-protein ligase E3A</fullName>
        <ecNumber evidence="4">2.3.2.26</ecNumber>
    </recommendedName>
    <alternativeName>
        <fullName evidence="17">HECT-type ubiquitin transferase E3A</fullName>
    </alternativeName>
    <alternativeName>
        <fullName evidence="16">Oncogenic protein-associated protein E6-AP</fullName>
    </alternativeName>
</protein>
<dbReference type="Pfam" id="PF00632">
    <property type="entry name" value="HECT"/>
    <property type="match status" value="1"/>
</dbReference>
<evidence type="ECO:0000256" key="9">
    <source>
        <dbReference type="ARBA" id="ARBA00022771"/>
    </source>
</evidence>
<dbReference type="GO" id="GO:0009966">
    <property type="term" value="P:regulation of signal transduction"/>
    <property type="evidence" value="ECO:0007669"/>
    <property type="project" value="UniProtKB-ARBA"/>
</dbReference>
<reference evidence="21 22" key="1">
    <citation type="journal article" date="2017" name="Gigascience">
        <title>Genome sequence of the small brown planthopper, Laodelphax striatellus.</title>
        <authorList>
            <person name="Zhu J."/>
            <person name="Jiang F."/>
            <person name="Wang X."/>
            <person name="Yang P."/>
            <person name="Bao Y."/>
            <person name="Zhao W."/>
            <person name="Wang W."/>
            <person name="Lu H."/>
            <person name="Wang Q."/>
            <person name="Cui N."/>
            <person name="Li J."/>
            <person name="Chen X."/>
            <person name="Luo L."/>
            <person name="Yu J."/>
            <person name="Kang L."/>
            <person name="Cui F."/>
        </authorList>
    </citation>
    <scope>NUCLEOTIDE SEQUENCE [LARGE SCALE GENOMIC DNA]</scope>
    <source>
        <strain evidence="21">Lst14</strain>
    </source>
</reference>
<evidence type="ECO:0000256" key="6">
    <source>
        <dbReference type="ARBA" id="ARBA00022553"/>
    </source>
</evidence>